<keyword evidence="2" id="KW-0732">Signal</keyword>
<protein>
    <recommendedName>
        <fullName evidence="5">Cell wall anchor protein</fullName>
    </recommendedName>
</protein>
<dbReference type="EMBL" id="NWGY01000003">
    <property type="protein sequence ID" value="MDV3663130.1"/>
    <property type="molecule type" value="Genomic_DNA"/>
</dbReference>
<evidence type="ECO:0000256" key="2">
    <source>
        <dbReference type="SAM" id="SignalP"/>
    </source>
</evidence>
<gene>
    <name evidence="3" type="ORF">CMU51_03555</name>
</gene>
<keyword evidence="1" id="KW-0175">Coiled coil</keyword>
<comment type="caution">
    <text evidence="3">The sequence shown here is derived from an EMBL/GenBank/DDBJ whole genome shotgun (WGS) entry which is preliminary data.</text>
</comment>
<organism evidence="3 4">
    <name type="scientific">Elizabethkingia anophelis</name>
    <dbReference type="NCBI Taxonomy" id="1117645"/>
    <lineage>
        <taxon>Bacteria</taxon>
        <taxon>Pseudomonadati</taxon>
        <taxon>Bacteroidota</taxon>
        <taxon>Flavobacteriia</taxon>
        <taxon>Flavobacteriales</taxon>
        <taxon>Weeksellaceae</taxon>
        <taxon>Elizabethkingia</taxon>
    </lineage>
</organism>
<dbReference type="Proteomes" id="UP001189000">
    <property type="component" value="Unassembled WGS sequence"/>
</dbReference>
<name>A0AAE4T550_9FLAO</name>
<evidence type="ECO:0000256" key="1">
    <source>
        <dbReference type="SAM" id="Coils"/>
    </source>
</evidence>
<proteinExistence type="predicted"/>
<feature type="coiled-coil region" evidence="1">
    <location>
        <begin position="290"/>
        <end position="327"/>
    </location>
</feature>
<evidence type="ECO:0008006" key="5">
    <source>
        <dbReference type="Google" id="ProtNLM"/>
    </source>
</evidence>
<sequence>MKKLSILLFTIPCFYFAQLATPQGQMLATEKPNTGFVGIGTTNPISNLEIASPTATLTLSTNQASGTAENPLYPKIDFLGYANWPKARITAAEQTYNTHGSKLSFLVNDGTGATSLKEMMTINQDSKVGIGITNPTSKLEVYNEASKSHLTLSANDNSANDLSRIDLDYKIQNKDHIVGRISSFYLDSGNGGTGGLRFFTREAGQLTEKMMIAPNGNISVSNKLEAREIKVTTTPTADFVFEDSYKLPDLESVEKHIKEKKHLPEIASAAEMQKDGVNIGNFQIKLLQKIEELTLYQIQLNKEVTNLKQENIQLKETVQKIQNHEKSY</sequence>
<accession>A0AAE4T550</accession>
<evidence type="ECO:0000313" key="3">
    <source>
        <dbReference type="EMBL" id="MDV3663130.1"/>
    </source>
</evidence>
<feature type="chain" id="PRO_5042176459" description="Cell wall anchor protein" evidence="2">
    <location>
        <begin position="20"/>
        <end position="328"/>
    </location>
</feature>
<dbReference type="AlphaFoldDB" id="A0AAE4T550"/>
<reference evidence="3" key="1">
    <citation type="submission" date="2023-02" db="EMBL/GenBank/DDBJ databases">
        <title>Elizabethkingia anophelis draft genomes.</title>
        <authorList>
            <person name="Nicholson A.C."/>
            <person name="Whitney A.M."/>
            <person name="Humrighouse B.W."/>
            <person name="Villarma A."/>
            <person name="Bell M."/>
            <person name="Mcquiston J."/>
        </authorList>
    </citation>
    <scope>NUCLEOTIDE SEQUENCE</scope>
    <source>
        <strain evidence="3">B4955</strain>
    </source>
</reference>
<feature type="signal peptide" evidence="2">
    <location>
        <begin position="1"/>
        <end position="19"/>
    </location>
</feature>
<evidence type="ECO:0000313" key="4">
    <source>
        <dbReference type="Proteomes" id="UP001189000"/>
    </source>
</evidence>